<name>A0AAD6XS95_9AGAR</name>
<sequence length="168" mass="17704">MQFLRVAILALFPLVCTVLAAPSPRQSTSGTIISPADGTVIAPGQAFDFVYDSMADYGVTSYNYTVWLLTSMPKSFAASTAFGEGHYFGRFAEPNYPGNPNPSNPPPSQLVMPDFSKNPGGFGTGASDSDGHFALVVLEEFANGSGSIGFRMALAMNHIVYNGTTSAS</sequence>
<evidence type="ECO:0000313" key="3">
    <source>
        <dbReference type="EMBL" id="KAJ7095784.1"/>
    </source>
</evidence>
<dbReference type="Proteomes" id="UP001222325">
    <property type="component" value="Unassembled WGS sequence"/>
</dbReference>
<comment type="caution">
    <text evidence="3">The sequence shown here is derived from an EMBL/GenBank/DDBJ whole genome shotgun (WGS) entry which is preliminary data.</text>
</comment>
<gene>
    <name evidence="3" type="ORF">B0H15DRAFT_71200</name>
</gene>
<keyword evidence="4" id="KW-1185">Reference proteome</keyword>
<feature type="chain" id="PRO_5041897124" evidence="2">
    <location>
        <begin position="21"/>
        <end position="168"/>
    </location>
</feature>
<organism evidence="3 4">
    <name type="scientific">Mycena belliarum</name>
    <dbReference type="NCBI Taxonomy" id="1033014"/>
    <lineage>
        <taxon>Eukaryota</taxon>
        <taxon>Fungi</taxon>
        <taxon>Dikarya</taxon>
        <taxon>Basidiomycota</taxon>
        <taxon>Agaricomycotina</taxon>
        <taxon>Agaricomycetes</taxon>
        <taxon>Agaricomycetidae</taxon>
        <taxon>Agaricales</taxon>
        <taxon>Marasmiineae</taxon>
        <taxon>Mycenaceae</taxon>
        <taxon>Mycena</taxon>
    </lineage>
</organism>
<dbReference type="AlphaFoldDB" id="A0AAD6XS95"/>
<protein>
    <submittedName>
        <fullName evidence="3">Uncharacterized protein</fullName>
    </submittedName>
</protein>
<accession>A0AAD6XS95</accession>
<evidence type="ECO:0000256" key="1">
    <source>
        <dbReference type="SAM" id="MobiDB-lite"/>
    </source>
</evidence>
<feature type="signal peptide" evidence="2">
    <location>
        <begin position="1"/>
        <end position="20"/>
    </location>
</feature>
<reference evidence="3" key="1">
    <citation type="submission" date="2023-03" db="EMBL/GenBank/DDBJ databases">
        <title>Massive genome expansion in bonnet fungi (Mycena s.s.) driven by repeated elements and novel gene families across ecological guilds.</title>
        <authorList>
            <consortium name="Lawrence Berkeley National Laboratory"/>
            <person name="Harder C.B."/>
            <person name="Miyauchi S."/>
            <person name="Viragh M."/>
            <person name="Kuo A."/>
            <person name="Thoen E."/>
            <person name="Andreopoulos B."/>
            <person name="Lu D."/>
            <person name="Skrede I."/>
            <person name="Drula E."/>
            <person name="Henrissat B."/>
            <person name="Morin E."/>
            <person name="Kohler A."/>
            <person name="Barry K."/>
            <person name="LaButti K."/>
            <person name="Morin E."/>
            <person name="Salamov A."/>
            <person name="Lipzen A."/>
            <person name="Mereny Z."/>
            <person name="Hegedus B."/>
            <person name="Baldrian P."/>
            <person name="Stursova M."/>
            <person name="Weitz H."/>
            <person name="Taylor A."/>
            <person name="Grigoriev I.V."/>
            <person name="Nagy L.G."/>
            <person name="Martin F."/>
            <person name="Kauserud H."/>
        </authorList>
    </citation>
    <scope>NUCLEOTIDE SEQUENCE</scope>
    <source>
        <strain evidence="3">CBHHK173m</strain>
    </source>
</reference>
<dbReference type="EMBL" id="JARJCN010000012">
    <property type="protein sequence ID" value="KAJ7095784.1"/>
    <property type="molecule type" value="Genomic_DNA"/>
</dbReference>
<feature type="region of interest" description="Disordered" evidence="1">
    <location>
        <begin position="96"/>
        <end position="116"/>
    </location>
</feature>
<evidence type="ECO:0000313" key="4">
    <source>
        <dbReference type="Proteomes" id="UP001222325"/>
    </source>
</evidence>
<feature type="compositionally biased region" description="Pro residues" evidence="1">
    <location>
        <begin position="97"/>
        <end position="108"/>
    </location>
</feature>
<keyword evidence="2" id="KW-0732">Signal</keyword>
<evidence type="ECO:0000256" key="2">
    <source>
        <dbReference type="SAM" id="SignalP"/>
    </source>
</evidence>
<proteinExistence type="predicted"/>